<sequence length="128" mass="14844">MKVLATEYLRVDLKEEVWECDRCNHVLGSARENYKQFLLIHDRNPREVHHPLLDPERYRFCFSPDPEVCVIYEFYCPHCGLMMDVEYTVPGHAPLHDLELDIDSLKEKWCGSADLTNGSAANAATFRS</sequence>
<dbReference type="AlphaFoldDB" id="A0A5S9N9P3"/>
<keyword evidence="2" id="KW-0436">Ligase</keyword>
<dbReference type="RefSeq" id="WP_159267589.1">
    <property type="nucleotide sequence ID" value="NZ_CACSIK010000001.1"/>
</dbReference>
<organism evidence="2 3">
    <name type="scientific">Zhongshania aliphaticivorans</name>
    <dbReference type="NCBI Taxonomy" id="1470434"/>
    <lineage>
        <taxon>Bacteria</taxon>
        <taxon>Pseudomonadati</taxon>
        <taxon>Pseudomonadota</taxon>
        <taxon>Gammaproteobacteria</taxon>
        <taxon>Cellvibrionales</taxon>
        <taxon>Spongiibacteraceae</taxon>
        <taxon>Zhongshania</taxon>
    </lineage>
</organism>
<name>A0A5S9N9P3_9GAMM</name>
<accession>A0A5S9N9P3</accession>
<dbReference type="Pfam" id="PF08882">
    <property type="entry name" value="Acetone_carb_G"/>
    <property type="match status" value="1"/>
</dbReference>
<dbReference type="Proteomes" id="UP000435877">
    <property type="component" value="Unassembled WGS sequence"/>
</dbReference>
<dbReference type="GO" id="GO:0016874">
    <property type="term" value="F:ligase activity"/>
    <property type="evidence" value="ECO:0007669"/>
    <property type="project" value="UniProtKB-KW"/>
</dbReference>
<dbReference type="EC" id="6.4.1.8" evidence="2"/>
<evidence type="ECO:0000313" key="1">
    <source>
        <dbReference type="EMBL" id="CAA0079819.1"/>
    </source>
</evidence>
<protein>
    <submittedName>
        <fullName evidence="2">Acetophenone carboxylase beta subunit</fullName>
        <ecNumber evidence="2">6.4.1.8</ecNumber>
    </submittedName>
</protein>
<proteinExistence type="predicted"/>
<gene>
    <name evidence="2" type="primary">apc2</name>
    <name evidence="2" type="ORF">IHBHHGIJ_00935</name>
    <name evidence="1" type="ORF">KFEGEMFD_00216</name>
</gene>
<keyword evidence="3" id="KW-1185">Reference proteome</keyword>
<dbReference type="EMBL" id="CACSIM010000001">
    <property type="protein sequence ID" value="CAA0079819.1"/>
    <property type="molecule type" value="Genomic_DNA"/>
</dbReference>
<evidence type="ECO:0000313" key="2">
    <source>
        <dbReference type="EMBL" id="CAA0085962.1"/>
    </source>
</evidence>
<dbReference type="EMBL" id="CACSIK010000001">
    <property type="protein sequence ID" value="CAA0085962.1"/>
    <property type="molecule type" value="Genomic_DNA"/>
</dbReference>
<evidence type="ECO:0000313" key="3">
    <source>
        <dbReference type="Proteomes" id="UP000435877"/>
    </source>
</evidence>
<dbReference type="Proteomes" id="UP000439591">
    <property type="component" value="Unassembled WGS sequence"/>
</dbReference>
<dbReference type="OrthoDB" id="8688459at2"/>
<evidence type="ECO:0000313" key="4">
    <source>
        <dbReference type="Proteomes" id="UP000439591"/>
    </source>
</evidence>
<dbReference type="InterPro" id="IPR016750">
    <property type="entry name" value="Aceto_COase_bsu/gsu"/>
</dbReference>
<reference evidence="3 4" key="1">
    <citation type="submission" date="2019-11" db="EMBL/GenBank/DDBJ databases">
        <authorList>
            <person name="Holert J."/>
        </authorList>
    </citation>
    <scope>NUCLEOTIDE SEQUENCE [LARGE SCALE GENOMIC DNA]</scope>
    <source>
        <strain evidence="1">BC3_2A</strain>
        <strain evidence="2">SB11_1A</strain>
    </source>
</reference>